<dbReference type="InterPro" id="IPR016186">
    <property type="entry name" value="C-type_lectin-like/link_sf"/>
</dbReference>
<dbReference type="PROSITE" id="PS50041">
    <property type="entry name" value="C_TYPE_LECTIN_2"/>
    <property type="match status" value="1"/>
</dbReference>
<feature type="signal peptide" evidence="1">
    <location>
        <begin position="1"/>
        <end position="21"/>
    </location>
</feature>
<dbReference type="InterPro" id="IPR001304">
    <property type="entry name" value="C-type_lectin-like"/>
</dbReference>
<dbReference type="EnsemblMetazoa" id="G9781.1">
    <property type="protein sequence ID" value="G9781.1:cds"/>
    <property type="gene ID" value="G9781"/>
</dbReference>
<keyword evidence="4" id="KW-1185">Reference proteome</keyword>
<evidence type="ECO:0000259" key="2">
    <source>
        <dbReference type="PROSITE" id="PS50041"/>
    </source>
</evidence>
<organism evidence="3 4">
    <name type="scientific">Magallana gigas</name>
    <name type="common">Pacific oyster</name>
    <name type="synonym">Crassostrea gigas</name>
    <dbReference type="NCBI Taxonomy" id="29159"/>
    <lineage>
        <taxon>Eukaryota</taxon>
        <taxon>Metazoa</taxon>
        <taxon>Spiralia</taxon>
        <taxon>Lophotrochozoa</taxon>
        <taxon>Mollusca</taxon>
        <taxon>Bivalvia</taxon>
        <taxon>Autobranchia</taxon>
        <taxon>Pteriomorphia</taxon>
        <taxon>Ostreida</taxon>
        <taxon>Ostreoidea</taxon>
        <taxon>Ostreidae</taxon>
        <taxon>Magallana</taxon>
    </lineage>
</organism>
<dbReference type="InterPro" id="IPR016187">
    <property type="entry name" value="CTDL_fold"/>
</dbReference>
<evidence type="ECO:0000256" key="1">
    <source>
        <dbReference type="SAM" id="SignalP"/>
    </source>
</evidence>
<dbReference type="Pfam" id="PF00059">
    <property type="entry name" value="Lectin_C"/>
    <property type="match status" value="1"/>
</dbReference>
<dbReference type="Gene3D" id="3.10.100.10">
    <property type="entry name" value="Mannose-Binding Protein A, subunit A"/>
    <property type="match status" value="1"/>
</dbReference>
<proteinExistence type="predicted"/>
<dbReference type="AlphaFoldDB" id="A0A8W8P3D4"/>
<dbReference type="SMART" id="SM00034">
    <property type="entry name" value="CLECT"/>
    <property type="match status" value="1"/>
</dbReference>
<protein>
    <recommendedName>
        <fullName evidence="2">C-type lectin domain-containing protein</fullName>
    </recommendedName>
</protein>
<dbReference type="InterPro" id="IPR050111">
    <property type="entry name" value="C-type_lectin/snaclec_domain"/>
</dbReference>
<dbReference type="SUPFAM" id="SSF56436">
    <property type="entry name" value="C-type lectin-like"/>
    <property type="match status" value="1"/>
</dbReference>
<feature type="domain" description="C-type lectin" evidence="2">
    <location>
        <begin position="33"/>
        <end position="128"/>
    </location>
</feature>
<dbReference type="PANTHER" id="PTHR22803">
    <property type="entry name" value="MANNOSE, PHOSPHOLIPASE, LECTIN RECEPTOR RELATED"/>
    <property type="match status" value="1"/>
</dbReference>
<accession>A0A8W8P3D4</accession>
<evidence type="ECO:0000313" key="3">
    <source>
        <dbReference type="EnsemblMetazoa" id="G9781.1:cds"/>
    </source>
</evidence>
<reference evidence="3" key="1">
    <citation type="submission" date="2022-08" db="UniProtKB">
        <authorList>
            <consortium name="EnsemblMetazoa"/>
        </authorList>
    </citation>
    <scope>IDENTIFICATION</scope>
    <source>
        <strain evidence="3">05x7-T-G4-1.051#20</strain>
    </source>
</reference>
<name>A0A8W8P3D4_MAGGI</name>
<sequence>MNNAKRQLLILNIALCVSTEASLIRCERGWVPFGKNCYKFSSTTATFKDAMVICNNNESRLLELQSKAEEDWIDLQGRVRGYTYGVWLGLSDLQNEGQYVSLSDGRRPRYINWGKGEPNNVAKIEHCAMCIQDKPA</sequence>
<dbReference type="CDD" id="cd00037">
    <property type="entry name" value="CLECT"/>
    <property type="match status" value="1"/>
</dbReference>
<evidence type="ECO:0000313" key="4">
    <source>
        <dbReference type="Proteomes" id="UP000005408"/>
    </source>
</evidence>
<feature type="chain" id="PRO_5036444945" description="C-type lectin domain-containing protein" evidence="1">
    <location>
        <begin position="22"/>
        <end position="136"/>
    </location>
</feature>
<dbReference type="Proteomes" id="UP000005408">
    <property type="component" value="Unassembled WGS sequence"/>
</dbReference>
<keyword evidence="1" id="KW-0732">Signal</keyword>